<comment type="caution">
    <text evidence="1">The sequence shown here is derived from an EMBL/GenBank/DDBJ whole genome shotgun (WGS) entry which is preliminary data.</text>
</comment>
<reference evidence="1 2" key="1">
    <citation type="submission" date="2015-01" db="EMBL/GenBank/DDBJ databases">
        <title>Evolution of Trichinella species and genotypes.</title>
        <authorList>
            <person name="Korhonen P.K."/>
            <person name="Edoardo P."/>
            <person name="Giuseppe L.R."/>
            <person name="Gasser R.B."/>
        </authorList>
    </citation>
    <scope>NUCLEOTIDE SEQUENCE [LARGE SCALE GENOMIC DNA]</scope>
    <source>
        <strain evidence="1">ISS470</strain>
    </source>
</reference>
<dbReference type="Proteomes" id="UP000054995">
    <property type="component" value="Unassembled WGS sequence"/>
</dbReference>
<keyword evidence="2" id="KW-1185">Reference proteome</keyword>
<name>A0A0V1DSR9_TRIPS</name>
<organism evidence="1 2">
    <name type="scientific">Trichinella pseudospiralis</name>
    <name type="common">Parasitic roundworm</name>
    <dbReference type="NCBI Taxonomy" id="6337"/>
    <lineage>
        <taxon>Eukaryota</taxon>
        <taxon>Metazoa</taxon>
        <taxon>Ecdysozoa</taxon>
        <taxon>Nematoda</taxon>
        <taxon>Enoplea</taxon>
        <taxon>Dorylaimia</taxon>
        <taxon>Trichinellida</taxon>
        <taxon>Trichinellidae</taxon>
        <taxon>Trichinella</taxon>
    </lineage>
</organism>
<dbReference type="EMBL" id="JYDT01001695">
    <property type="protein sequence ID" value="KRY64210.1"/>
    <property type="molecule type" value="Genomic_DNA"/>
</dbReference>
<sequence>MLIKPSILFRTTGNLKLVHRKEHSVNSLSHSQKV</sequence>
<accession>A0A0V1DSR9</accession>
<dbReference type="AlphaFoldDB" id="A0A0V1DSR9"/>
<evidence type="ECO:0000313" key="2">
    <source>
        <dbReference type="Proteomes" id="UP000054995"/>
    </source>
</evidence>
<gene>
    <name evidence="1" type="ORF">T4D_1436</name>
</gene>
<proteinExistence type="predicted"/>
<protein>
    <submittedName>
        <fullName evidence="1">Uncharacterized protein</fullName>
    </submittedName>
</protein>
<evidence type="ECO:0000313" key="1">
    <source>
        <dbReference type="EMBL" id="KRY64210.1"/>
    </source>
</evidence>